<reference evidence="1 2" key="1">
    <citation type="journal article" date="2018" name="Antonie Van Leeuwenhoek">
        <title>Larkinella terrae sp. nov., isolated from soil on Jeju Island, South Korea.</title>
        <authorList>
            <person name="Ten L.N."/>
            <person name="Jeon J."/>
            <person name="Park S.J."/>
            <person name="Park S."/>
            <person name="Lee S.Y."/>
            <person name="Kim M.K."/>
            <person name="Jung H.Y."/>
        </authorList>
    </citation>
    <scope>NUCLEOTIDE SEQUENCE [LARGE SCALE GENOMIC DNA]</scope>
    <source>
        <strain evidence="1 2">KCTC 52001</strain>
    </source>
</reference>
<sequence>MMKEIPKLTGRGQQFRAVGLLLFLVWGCVDPVELPIRQTERRLVVDGFITDEPPPYIIKLTYSGNLNRALLIPDELAINGAVATVEDNLGNQAQLQQDPLNPAFYWMRDTRLQGVLGRTYTLRIQLPDGSRYVSRPELLAPVPAIEKFYAEYKVSDPNLLAFNSFQVRIDTRDPSEPGNFYRWQAMSYMPIWGGGNDPQGYYNRSRPAGEGAYAPFYGPLTNVLSDQLINGNRLEGQLVLTAPLVALGTQYMEVRQYSLSRAAYQYWVLYQEQLSRAGTIFDPQPASIEGNVRSVEDTNKLALGFFGASAVSRQRMVIHTDTINYARFVSRFGPLLFDDVSPTVPGLARDQAQAAPPTKWLTDGK</sequence>
<dbReference type="Proteomes" id="UP000441754">
    <property type="component" value="Unassembled WGS sequence"/>
</dbReference>
<dbReference type="EMBL" id="WJXZ01000014">
    <property type="protein sequence ID" value="MRS64961.1"/>
    <property type="molecule type" value="Genomic_DNA"/>
</dbReference>
<evidence type="ECO:0000313" key="2">
    <source>
        <dbReference type="Proteomes" id="UP000441754"/>
    </source>
</evidence>
<keyword evidence="2" id="KW-1185">Reference proteome</keyword>
<dbReference type="OrthoDB" id="922982at2"/>
<dbReference type="Pfam" id="PF14054">
    <property type="entry name" value="DUF4249"/>
    <property type="match status" value="1"/>
</dbReference>
<protein>
    <submittedName>
        <fullName evidence="1">DUF4249 family protein</fullName>
    </submittedName>
</protein>
<dbReference type="RefSeq" id="WP_154178251.1">
    <property type="nucleotide sequence ID" value="NZ_WJXZ01000014.1"/>
</dbReference>
<comment type="caution">
    <text evidence="1">The sequence shown here is derived from an EMBL/GenBank/DDBJ whole genome shotgun (WGS) entry which is preliminary data.</text>
</comment>
<accession>A0A7K0ETV6</accession>
<organism evidence="1 2">
    <name type="scientific">Larkinella terrae</name>
    <dbReference type="NCBI Taxonomy" id="2025311"/>
    <lineage>
        <taxon>Bacteria</taxon>
        <taxon>Pseudomonadati</taxon>
        <taxon>Bacteroidota</taxon>
        <taxon>Cytophagia</taxon>
        <taxon>Cytophagales</taxon>
        <taxon>Spirosomataceae</taxon>
        <taxon>Larkinella</taxon>
    </lineage>
</organism>
<dbReference type="AlphaFoldDB" id="A0A7K0ETV6"/>
<evidence type="ECO:0000313" key="1">
    <source>
        <dbReference type="EMBL" id="MRS64961.1"/>
    </source>
</evidence>
<gene>
    <name evidence="1" type="ORF">GJJ30_26930</name>
</gene>
<dbReference type="InterPro" id="IPR025345">
    <property type="entry name" value="DUF4249"/>
</dbReference>
<name>A0A7K0ETV6_9BACT</name>
<proteinExistence type="predicted"/>